<dbReference type="SUPFAM" id="SSF50952">
    <property type="entry name" value="Soluble quinoprotein glucose dehydrogenase"/>
    <property type="match status" value="1"/>
</dbReference>
<proteinExistence type="predicted"/>
<dbReference type="RefSeq" id="WP_306634222.1">
    <property type="nucleotide sequence ID" value="NZ_JAUSXB010000001.1"/>
</dbReference>
<evidence type="ECO:0000313" key="3">
    <source>
        <dbReference type="EMBL" id="MDQ0673316.1"/>
    </source>
</evidence>
<name>A0ABU0PH99_9MICC</name>
<dbReference type="InterPro" id="IPR011041">
    <property type="entry name" value="Quinoprot_gluc/sorb_DH_b-prop"/>
</dbReference>
<dbReference type="Gene3D" id="2.120.10.30">
    <property type="entry name" value="TolB, C-terminal domain"/>
    <property type="match status" value="1"/>
</dbReference>
<feature type="domain" description="Glucose/Sorbosone dehydrogenase" evidence="2">
    <location>
        <begin position="79"/>
        <end position="375"/>
    </location>
</feature>
<dbReference type="PANTHER" id="PTHR19328:SF13">
    <property type="entry name" value="HIPL1 PROTEIN"/>
    <property type="match status" value="1"/>
</dbReference>
<evidence type="ECO:0000256" key="1">
    <source>
        <dbReference type="SAM" id="MobiDB-lite"/>
    </source>
</evidence>
<feature type="compositionally biased region" description="Low complexity" evidence="1">
    <location>
        <begin position="48"/>
        <end position="68"/>
    </location>
</feature>
<reference evidence="3 4" key="1">
    <citation type="submission" date="2023-07" db="EMBL/GenBank/DDBJ databases">
        <title>Comparative genomics of wheat-associated soil bacteria to identify genetic determinants of phenazine resistance.</title>
        <authorList>
            <person name="Mouncey N."/>
        </authorList>
    </citation>
    <scope>NUCLEOTIDE SEQUENCE [LARGE SCALE GENOMIC DNA]</scope>
    <source>
        <strain evidence="3 4">W1I3</strain>
    </source>
</reference>
<keyword evidence="4" id="KW-1185">Reference proteome</keyword>
<dbReference type="Pfam" id="PF07995">
    <property type="entry name" value="GSDH"/>
    <property type="match status" value="1"/>
</dbReference>
<evidence type="ECO:0000259" key="2">
    <source>
        <dbReference type="Pfam" id="PF07995"/>
    </source>
</evidence>
<dbReference type="InterPro" id="IPR012938">
    <property type="entry name" value="Glc/Sorbosone_DH"/>
</dbReference>
<accession>A0ABU0PH99</accession>
<dbReference type="InterPro" id="IPR011042">
    <property type="entry name" value="6-blade_b-propeller_TolB-like"/>
</dbReference>
<dbReference type="EMBL" id="JAUSXB010000001">
    <property type="protein sequence ID" value="MDQ0673316.1"/>
    <property type="molecule type" value="Genomic_DNA"/>
</dbReference>
<organism evidence="3 4">
    <name type="scientific">Pseudarthrobacter siccitolerans</name>
    <dbReference type="NCBI Taxonomy" id="861266"/>
    <lineage>
        <taxon>Bacteria</taxon>
        <taxon>Bacillati</taxon>
        <taxon>Actinomycetota</taxon>
        <taxon>Actinomycetes</taxon>
        <taxon>Micrococcales</taxon>
        <taxon>Micrococcaceae</taxon>
        <taxon>Pseudarthrobacter</taxon>
    </lineage>
</organism>
<dbReference type="Proteomes" id="UP001236806">
    <property type="component" value="Unassembled WGS sequence"/>
</dbReference>
<feature type="region of interest" description="Disordered" evidence="1">
    <location>
        <begin position="1"/>
        <end position="22"/>
    </location>
</feature>
<comment type="caution">
    <text evidence="3">The sequence shown here is derived from an EMBL/GenBank/DDBJ whole genome shotgun (WGS) entry which is preliminary data.</text>
</comment>
<gene>
    <name evidence="3" type="ORF">QFZ36_000877</name>
</gene>
<sequence>MPKLRASGRRGGGASSTARAASRGQAGAGALAAAVCLALLLASCTGKPDGTPTGSSPSLSSTTSADPAPGTPQRLDLQLEIPWAAVFLPDGTAVISERDTALLKAVRGGEARELGRVPGVVPGGEGGLLGLAVSPAFATDRYLYAYFTSGSDNRIARLRLAAASDGTLSLGEPEVIFTGIPKASTHNGGRIRFGPDGLLYAGTGDSQRRDQPQDPEALGGKILRLTPDGDPAPGNPFGNAVYSLGHRNVQGLAWDSEGRLWASEFGPDVDDELNLVVPGGNYGWPAVTGAPHRSGFQDAKVVWPATSESSPSGLEIVGSTAYLGALRGERMWTVPLAGEEAGTPVGYFTREFGRIRDVVHTPEGGFWLLTNNENPDFVLVLPPPD</sequence>
<protein>
    <submittedName>
        <fullName evidence="3">Glucose/arabinose dehydrogenase</fullName>
    </submittedName>
</protein>
<dbReference type="PANTHER" id="PTHR19328">
    <property type="entry name" value="HEDGEHOG-INTERACTING PROTEIN"/>
    <property type="match status" value="1"/>
</dbReference>
<evidence type="ECO:0000313" key="4">
    <source>
        <dbReference type="Proteomes" id="UP001236806"/>
    </source>
</evidence>
<feature type="region of interest" description="Disordered" evidence="1">
    <location>
        <begin position="48"/>
        <end position="73"/>
    </location>
</feature>